<name>A0A194UTE8_CYTMA</name>
<keyword evidence="2" id="KW-1185">Reference proteome</keyword>
<evidence type="ECO:0000313" key="2">
    <source>
        <dbReference type="Proteomes" id="UP000078576"/>
    </source>
</evidence>
<proteinExistence type="predicted"/>
<protein>
    <submittedName>
        <fullName evidence="1">Uncharacterized protein</fullName>
    </submittedName>
</protein>
<evidence type="ECO:0000313" key="1">
    <source>
        <dbReference type="EMBL" id="KUI54933.1"/>
    </source>
</evidence>
<gene>
    <name evidence="1" type="ORF">VP1G_10716</name>
</gene>
<organism evidence="1 2">
    <name type="scientific">Cytospora mali</name>
    <name type="common">Apple Valsa canker fungus</name>
    <name type="synonym">Valsa mali</name>
    <dbReference type="NCBI Taxonomy" id="578113"/>
    <lineage>
        <taxon>Eukaryota</taxon>
        <taxon>Fungi</taxon>
        <taxon>Dikarya</taxon>
        <taxon>Ascomycota</taxon>
        <taxon>Pezizomycotina</taxon>
        <taxon>Sordariomycetes</taxon>
        <taxon>Sordariomycetidae</taxon>
        <taxon>Diaporthales</taxon>
        <taxon>Cytosporaceae</taxon>
        <taxon>Cytospora</taxon>
    </lineage>
</organism>
<sequence length="70" mass="8408">MVPWELRAMLSQQKPTEFPRETLGCFVDQTFETVDGTVQWEPLLESKTKESEVELLVLMLLFRWIEHQRR</sequence>
<dbReference type="AlphaFoldDB" id="A0A194UTE8"/>
<reference evidence="2" key="1">
    <citation type="submission" date="2014-12" db="EMBL/GenBank/DDBJ databases">
        <title>Genome Sequence of Valsa Canker Pathogens Uncovers a Specific Adaption of Colonization on Woody Bark.</title>
        <authorList>
            <person name="Yin Z."/>
            <person name="Liu H."/>
            <person name="Gao X."/>
            <person name="Li Z."/>
            <person name="Song N."/>
            <person name="Ke X."/>
            <person name="Dai Q."/>
            <person name="Wu Y."/>
            <person name="Sun Y."/>
            <person name="Xu J.-R."/>
            <person name="Kang Z.K."/>
            <person name="Wang L."/>
            <person name="Huang L."/>
        </authorList>
    </citation>
    <scope>NUCLEOTIDE SEQUENCE [LARGE SCALE GENOMIC DNA]</scope>
    <source>
        <strain evidence="2">SXYL134</strain>
    </source>
</reference>
<dbReference type="EMBL" id="KN714677">
    <property type="protein sequence ID" value="KUI54933.1"/>
    <property type="molecule type" value="Genomic_DNA"/>
</dbReference>
<accession>A0A194UTE8</accession>
<dbReference type="Proteomes" id="UP000078576">
    <property type="component" value="Unassembled WGS sequence"/>
</dbReference>